<proteinExistence type="predicted"/>
<accession>A0ABQ7FR77</accession>
<dbReference type="InterPro" id="IPR000182">
    <property type="entry name" value="GNAT_dom"/>
</dbReference>
<protein>
    <submittedName>
        <fullName evidence="2">GNAT family N-acetyltransferase</fullName>
    </submittedName>
</protein>
<dbReference type="InterPro" id="IPR016181">
    <property type="entry name" value="Acyl_CoA_acyltransferase"/>
</dbReference>
<dbReference type="PROSITE" id="PS51186">
    <property type="entry name" value="GNAT"/>
    <property type="match status" value="1"/>
</dbReference>
<dbReference type="RefSeq" id="WP_156204843.1">
    <property type="nucleotide sequence ID" value="NZ_WHPN01000016.1"/>
</dbReference>
<feature type="domain" description="N-acetyltransferase" evidence="1">
    <location>
        <begin position="171"/>
        <end position="314"/>
    </location>
</feature>
<evidence type="ECO:0000313" key="2">
    <source>
        <dbReference type="EMBL" id="KAF4411029.1"/>
    </source>
</evidence>
<reference evidence="2 3" key="1">
    <citation type="submission" date="2019-10" db="EMBL/GenBank/DDBJ databases">
        <title>Streptomyces tenebrisbrunneis sp.nov., an endogenous actinomycete isolated from of Lycium ruthenicum.</title>
        <authorList>
            <person name="Ma L."/>
        </authorList>
    </citation>
    <scope>NUCLEOTIDE SEQUENCE [LARGE SCALE GENOMIC DNA]</scope>
    <source>
        <strain evidence="2 3">TRM 66187</strain>
    </source>
</reference>
<dbReference type="CDD" id="cd04301">
    <property type="entry name" value="NAT_SF"/>
    <property type="match status" value="1"/>
</dbReference>
<evidence type="ECO:0000259" key="1">
    <source>
        <dbReference type="PROSITE" id="PS51186"/>
    </source>
</evidence>
<dbReference type="Gene3D" id="3.40.630.30">
    <property type="match status" value="1"/>
</dbReference>
<dbReference type="EMBL" id="WHPN01000016">
    <property type="protein sequence ID" value="KAF4411029.1"/>
    <property type="molecule type" value="Genomic_DNA"/>
</dbReference>
<dbReference type="Proteomes" id="UP000621266">
    <property type="component" value="Unassembled WGS sequence"/>
</dbReference>
<keyword evidence="3" id="KW-1185">Reference proteome</keyword>
<organism evidence="2 3">
    <name type="scientific">Streptomyces lycii</name>
    <dbReference type="NCBI Taxonomy" id="2654337"/>
    <lineage>
        <taxon>Bacteria</taxon>
        <taxon>Bacillati</taxon>
        <taxon>Actinomycetota</taxon>
        <taxon>Actinomycetes</taxon>
        <taxon>Kitasatosporales</taxon>
        <taxon>Streptomycetaceae</taxon>
        <taxon>Streptomyces</taxon>
    </lineage>
</organism>
<name>A0ABQ7FR77_9ACTN</name>
<comment type="caution">
    <text evidence="2">The sequence shown here is derived from an EMBL/GenBank/DDBJ whole genome shotgun (WGS) entry which is preliminary data.</text>
</comment>
<sequence>MTDLVIRALTERDTHLFNTFSHPDVPLVGRASMGHVYRPVHEGGEYRPEWTWVALRDDTVVARAAWWGQAGDTDPVVLDWFDFAEGEDEAGAELLRGAPLNAEYELTLPPGWLDRPDALAAGRRRIDAATAAGLLPLVERFRYEWTPGRGLPERPGRLEFREEPDDAVVLDVLRRIVEGSLDAHQRRVAETQGPEAAAQEELDFFHWCPSPRSWLQLAYTPGGETAGIHVPAHNPSGPCVGFIGVLPEQRGNGYAYDLLAECTHKLAAEGAERIAAATDQGNFPMAAAFTRAGYPVVSERVCLVPPQSGTAASG</sequence>
<dbReference type="Pfam" id="PF00583">
    <property type="entry name" value="Acetyltransf_1"/>
    <property type="match status" value="1"/>
</dbReference>
<gene>
    <name evidence="2" type="ORF">GCU69_00785</name>
</gene>
<evidence type="ECO:0000313" key="3">
    <source>
        <dbReference type="Proteomes" id="UP000621266"/>
    </source>
</evidence>
<dbReference type="SUPFAM" id="SSF55729">
    <property type="entry name" value="Acyl-CoA N-acyltransferases (Nat)"/>
    <property type="match status" value="1"/>
</dbReference>